<dbReference type="GO" id="GO:0003868">
    <property type="term" value="F:4-hydroxyphenylpyruvate dioxygenase activity"/>
    <property type="evidence" value="ECO:0007669"/>
    <property type="project" value="InterPro"/>
</dbReference>
<keyword evidence="8" id="KW-0585">Phenylalanine catabolism</keyword>
<evidence type="ECO:0000256" key="2">
    <source>
        <dbReference type="ARBA" id="ARBA00005877"/>
    </source>
</evidence>
<dbReference type="InterPro" id="IPR005956">
    <property type="entry name" value="4OHPhenylPyrv_dOase"/>
</dbReference>
<accession>A0A061QYI8</accession>
<keyword evidence="5" id="KW-0677">Repeat</keyword>
<dbReference type="GO" id="GO:0006559">
    <property type="term" value="P:L-phenylalanine catabolic process"/>
    <property type="evidence" value="ECO:0007669"/>
    <property type="project" value="UniProtKB-KW"/>
</dbReference>
<dbReference type="EMBL" id="GBEZ01005203">
    <property type="protein sequence ID" value="JAC80080.1"/>
    <property type="molecule type" value="Transcribed_RNA"/>
</dbReference>
<keyword evidence="4 10" id="KW-0479">Metal-binding</keyword>
<dbReference type="AlphaFoldDB" id="A0A061QYI8"/>
<evidence type="ECO:0000256" key="1">
    <source>
        <dbReference type="ARBA" id="ARBA00005162"/>
    </source>
</evidence>
<dbReference type="PANTHER" id="PTHR11959:SF1">
    <property type="entry name" value="4-HYDROXYPHENYLPYRUVATE DIOXYGENASE"/>
    <property type="match status" value="1"/>
</dbReference>
<dbReference type="CDD" id="cd08342">
    <property type="entry name" value="HPPD_N_like"/>
    <property type="match status" value="1"/>
</dbReference>
<evidence type="ECO:0000256" key="3">
    <source>
        <dbReference type="ARBA" id="ARBA00013222"/>
    </source>
</evidence>
<dbReference type="FunFam" id="3.10.180.10:FF:000013">
    <property type="entry name" value="4-hydroxyphenylpyruvate dioxygenase"/>
    <property type="match status" value="1"/>
</dbReference>
<keyword evidence="7 10" id="KW-0408">Iron</keyword>
<comment type="pathway">
    <text evidence="1">Amino-acid degradation; L-phenylalanine degradation; acetoacetate and fumarate from L-phenylalanine: step 3/6.</text>
</comment>
<dbReference type="CDD" id="cd07250">
    <property type="entry name" value="HPPD_C_like"/>
    <property type="match status" value="1"/>
</dbReference>
<comment type="cofactor">
    <cofactor evidence="10">
        <name>Fe cation</name>
        <dbReference type="ChEBI" id="CHEBI:24875"/>
    </cofactor>
    <text evidence="10">Binds 1 Fe cation per subunit.</text>
</comment>
<comment type="similarity">
    <text evidence="2 9">Belongs to the 4HPPD family.</text>
</comment>
<evidence type="ECO:0000256" key="6">
    <source>
        <dbReference type="ARBA" id="ARBA00022878"/>
    </source>
</evidence>
<evidence type="ECO:0000256" key="5">
    <source>
        <dbReference type="ARBA" id="ARBA00022737"/>
    </source>
</evidence>
<dbReference type="GO" id="GO:0006572">
    <property type="term" value="P:L-tyrosine catabolic process"/>
    <property type="evidence" value="ECO:0007669"/>
    <property type="project" value="UniProtKB-KW"/>
</dbReference>
<evidence type="ECO:0000256" key="9">
    <source>
        <dbReference type="PIRNR" id="PIRNR009283"/>
    </source>
</evidence>
<dbReference type="PROSITE" id="PS51819">
    <property type="entry name" value="VOC"/>
    <property type="match status" value="2"/>
</dbReference>
<evidence type="ECO:0000313" key="13">
    <source>
        <dbReference type="EMBL" id="JAC80080.1"/>
    </source>
</evidence>
<sequence>MGKGNANDEPLSDVTVEAKRRKLVGCKNFQRVNPKSDKFDIKRFHHIEFWCGDATNTYKRFGHGLGMPLAARSDQSTGNSRYASYTLRSGELVFVFTSPYSAACAQPGGAAPMPWLDAGRHWEFVRKHGLAVRAVGLSVADAAEAWRVSTANGARGVLPPTTIEDPESGTAQELCEVELYGDVVLRFVGGTFKGPGIAGYKAEAPPEGSTGFGLNRLDHAVGNVHDLLEQVNYMEKITGFHEFAEFTAEDVGTVDSGLNSMVLANNSEFVLMPVNEPTFGTKRKSQIQTYLEQNEGPGLQHLALKTDDIFRTIRAMRSASGGFDFMPRASDAYYAKLPEKIGDSLTPEQYKEVEELGLLADKDDQGVLLQVFTKPVGDRPTLFLEIIQRIGCMHEPTEDERAHTVPSIGVNAPQELPPLIQSAGCGGFGKGNFNELFKSIEEYEKTLDV</sequence>
<feature type="domain" description="VOC" evidence="11">
    <location>
        <begin position="216"/>
        <end position="374"/>
    </location>
</feature>
<dbReference type="EMBL" id="GBEZ01020990">
    <property type="protein sequence ID" value="JAC65727.1"/>
    <property type="molecule type" value="Transcribed_RNA"/>
</dbReference>
<dbReference type="SUPFAM" id="SSF54593">
    <property type="entry name" value="Glyoxalase/Bleomycin resistance protein/Dihydroxybiphenyl dioxygenase"/>
    <property type="match status" value="1"/>
</dbReference>
<dbReference type="PIRSF" id="PIRSF009283">
    <property type="entry name" value="HPP_dOase"/>
    <property type="match status" value="1"/>
</dbReference>
<dbReference type="Gene3D" id="3.10.180.10">
    <property type="entry name" value="2,3-Dihydroxybiphenyl 1,2-Dioxygenase, domain 1"/>
    <property type="match status" value="2"/>
</dbReference>
<evidence type="ECO:0000259" key="11">
    <source>
        <dbReference type="PROSITE" id="PS51819"/>
    </source>
</evidence>
<evidence type="ECO:0000256" key="4">
    <source>
        <dbReference type="ARBA" id="ARBA00022723"/>
    </source>
</evidence>
<reference evidence="12" key="1">
    <citation type="submission" date="2014-05" db="EMBL/GenBank/DDBJ databases">
        <title>The transcriptome of the halophilic microalga Tetraselmis sp. GSL018 isolated from the Great Salt Lake, Utah.</title>
        <authorList>
            <person name="Jinkerson R.E."/>
            <person name="D'Adamo S."/>
            <person name="Posewitz M.C."/>
        </authorList>
    </citation>
    <scope>NUCLEOTIDE SEQUENCE</scope>
    <source>
        <strain evidence="12">GSL018</strain>
    </source>
</reference>
<feature type="binding site" evidence="10">
    <location>
        <position position="385"/>
    </location>
    <ligand>
        <name>Fe cation</name>
        <dbReference type="ChEBI" id="CHEBI:24875"/>
    </ligand>
</feature>
<dbReference type="InterPro" id="IPR041735">
    <property type="entry name" value="4OHPhenylPyrv_dOase_C"/>
</dbReference>
<keyword evidence="12" id="KW-0223">Dioxygenase</keyword>
<evidence type="ECO:0000313" key="12">
    <source>
        <dbReference type="EMBL" id="JAC65727.1"/>
    </source>
</evidence>
<feature type="binding site" evidence="10">
    <location>
        <position position="301"/>
    </location>
    <ligand>
        <name>Fe cation</name>
        <dbReference type="ChEBI" id="CHEBI:24875"/>
    </ligand>
</feature>
<dbReference type="GO" id="GO:0046872">
    <property type="term" value="F:metal ion binding"/>
    <property type="evidence" value="ECO:0007669"/>
    <property type="project" value="UniProtKB-KW"/>
</dbReference>
<dbReference type="InterPro" id="IPR029068">
    <property type="entry name" value="Glyas_Bleomycin-R_OHBP_Dase"/>
</dbReference>
<feature type="domain" description="VOC" evidence="11">
    <location>
        <begin position="43"/>
        <end position="190"/>
    </location>
</feature>
<proteinExistence type="inferred from homology"/>
<evidence type="ECO:0000256" key="8">
    <source>
        <dbReference type="ARBA" id="ARBA00023232"/>
    </source>
</evidence>
<dbReference type="PANTHER" id="PTHR11959">
    <property type="entry name" value="4-HYDROXYPHENYLPYRUVATE DIOXYGENASE"/>
    <property type="match status" value="1"/>
</dbReference>
<keyword evidence="6" id="KW-0828">Tyrosine catabolism</keyword>
<dbReference type="NCBIfam" id="TIGR01263">
    <property type="entry name" value="4HPPD"/>
    <property type="match status" value="1"/>
</dbReference>
<keyword evidence="12" id="KW-0670">Pyruvate</keyword>
<keyword evidence="12" id="KW-0560">Oxidoreductase</keyword>
<gene>
    <name evidence="12" type="primary">HPPD</name>
    <name evidence="13" type="ORF">TSPGSL018_11107</name>
    <name evidence="12" type="ORF">TSPGSL018_15405</name>
</gene>
<evidence type="ECO:0000256" key="7">
    <source>
        <dbReference type="ARBA" id="ARBA00023004"/>
    </source>
</evidence>
<organism evidence="12">
    <name type="scientific">Tetraselmis sp. GSL018</name>
    <dbReference type="NCBI Taxonomy" id="582737"/>
    <lineage>
        <taxon>Eukaryota</taxon>
        <taxon>Viridiplantae</taxon>
        <taxon>Chlorophyta</taxon>
        <taxon>core chlorophytes</taxon>
        <taxon>Chlorodendrophyceae</taxon>
        <taxon>Chlorodendrales</taxon>
        <taxon>Chlorodendraceae</taxon>
        <taxon>Tetraselmis</taxon>
    </lineage>
</organism>
<feature type="binding site" evidence="10">
    <location>
        <position position="219"/>
    </location>
    <ligand>
        <name>Fe cation</name>
        <dbReference type="ChEBI" id="CHEBI:24875"/>
    </ligand>
</feature>
<dbReference type="InterPro" id="IPR037523">
    <property type="entry name" value="VOC_core"/>
</dbReference>
<dbReference type="InterPro" id="IPR041736">
    <property type="entry name" value="4OHPhenylPyrv_dOase_N"/>
</dbReference>
<name>A0A061QYI8_9CHLO</name>
<evidence type="ECO:0000256" key="10">
    <source>
        <dbReference type="PIRSR" id="PIRSR009283-1"/>
    </source>
</evidence>
<protein>
    <recommendedName>
        <fullName evidence="3 9">4-hydroxyphenylpyruvate dioxygenase</fullName>
    </recommendedName>
</protein>